<dbReference type="EMBL" id="CP024785">
    <property type="protein sequence ID" value="AUB40696.1"/>
    <property type="molecule type" value="Genomic_DNA"/>
</dbReference>
<reference evidence="1 2" key="1">
    <citation type="submission" date="2017-11" db="EMBL/GenBank/DDBJ databases">
        <title>Complete genome of a free-living desiccation-tolerant cyanobacterium and its photosynthetic adaptation to extreme terrestrial habitat.</title>
        <authorList>
            <person name="Shang J."/>
        </authorList>
    </citation>
    <scope>NUCLEOTIDE SEQUENCE [LARGE SCALE GENOMIC DNA]</scope>
    <source>
        <strain evidence="1 2">CCNUN1</strain>
    </source>
</reference>
<dbReference type="AlphaFoldDB" id="A0A2K8SZ26"/>
<keyword evidence="2" id="KW-1185">Reference proteome</keyword>
<protein>
    <submittedName>
        <fullName evidence="1">Uncharacterized protein</fullName>
    </submittedName>
</protein>
<proteinExistence type="predicted"/>
<gene>
    <name evidence="1" type="ORF">COO91_06717</name>
</gene>
<name>A0A2K8SZ26_9NOSO</name>
<sequence length="75" mass="8591">MTQKTYQLPLTFEQILNLVLQLPAQEQEQLIQEIKKTSSNNKDEDLLSVFDRIGRNAQAKGLTEETLEELLADES</sequence>
<dbReference type="KEGG" id="nfl:COO91_06717"/>
<evidence type="ECO:0000313" key="1">
    <source>
        <dbReference type="EMBL" id="AUB40696.1"/>
    </source>
</evidence>
<accession>A0A2K8SZ26</accession>
<organism evidence="1 2">
    <name type="scientific">Nostoc flagelliforme CCNUN1</name>
    <dbReference type="NCBI Taxonomy" id="2038116"/>
    <lineage>
        <taxon>Bacteria</taxon>
        <taxon>Bacillati</taxon>
        <taxon>Cyanobacteriota</taxon>
        <taxon>Cyanophyceae</taxon>
        <taxon>Nostocales</taxon>
        <taxon>Nostocaceae</taxon>
        <taxon>Nostoc</taxon>
    </lineage>
</organism>
<dbReference type="RefSeq" id="WP_094328416.1">
    <property type="nucleotide sequence ID" value="NZ_CAWNNC010000001.1"/>
</dbReference>
<evidence type="ECO:0000313" key="2">
    <source>
        <dbReference type="Proteomes" id="UP000232003"/>
    </source>
</evidence>
<dbReference type="Proteomes" id="UP000232003">
    <property type="component" value="Chromosome"/>
</dbReference>